<evidence type="ECO:0000256" key="1">
    <source>
        <dbReference type="SAM" id="MobiDB-lite"/>
    </source>
</evidence>
<reference evidence="2 3" key="1">
    <citation type="journal article" date="2016" name="Nat. Commun.">
        <title>Ectomycorrhizal ecology is imprinted in the genome of the dominant symbiotic fungus Cenococcum geophilum.</title>
        <authorList>
            <consortium name="DOE Joint Genome Institute"/>
            <person name="Peter M."/>
            <person name="Kohler A."/>
            <person name="Ohm R.A."/>
            <person name="Kuo A."/>
            <person name="Krutzmann J."/>
            <person name="Morin E."/>
            <person name="Arend M."/>
            <person name="Barry K.W."/>
            <person name="Binder M."/>
            <person name="Choi C."/>
            <person name="Clum A."/>
            <person name="Copeland A."/>
            <person name="Grisel N."/>
            <person name="Haridas S."/>
            <person name="Kipfer T."/>
            <person name="LaButti K."/>
            <person name="Lindquist E."/>
            <person name="Lipzen A."/>
            <person name="Maire R."/>
            <person name="Meier B."/>
            <person name="Mihaltcheva S."/>
            <person name="Molinier V."/>
            <person name="Murat C."/>
            <person name="Poggeler S."/>
            <person name="Quandt C.A."/>
            <person name="Sperisen C."/>
            <person name="Tritt A."/>
            <person name="Tisserant E."/>
            <person name="Crous P.W."/>
            <person name="Henrissat B."/>
            <person name="Nehls U."/>
            <person name="Egli S."/>
            <person name="Spatafora J.W."/>
            <person name="Grigoriev I.V."/>
            <person name="Martin F.M."/>
        </authorList>
    </citation>
    <scope>NUCLEOTIDE SEQUENCE [LARGE SCALE GENOMIC DNA]</scope>
    <source>
        <strain evidence="2 3">CBS 459.81</strain>
    </source>
</reference>
<dbReference type="AlphaFoldDB" id="A0A8E2J863"/>
<protein>
    <submittedName>
        <fullName evidence="2">Uncharacterized protein</fullName>
    </submittedName>
</protein>
<feature type="compositionally biased region" description="Polar residues" evidence="1">
    <location>
        <begin position="33"/>
        <end position="52"/>
    </location>
</feature>
<keyword evidence="3" id="KW-1185">Reference proteome</keyword>
<dbReference type="Proteomes" id="UP000250266">
    <property type="component" value="Unassembled WGS sequence"/>
</dbReference>
<feature type="compositionally biased region" description="Polar residues" evidence="1">
    <location>
        <begin position="1"/>
        <end position="11"/>
    </location>
</feature>
<gene>
    <name evidence="2" type="ORF">K432DRAFT_411177</name>
</gene>
<evidence type="ECO:0000313" key="2">
    <source>
        <dbReference type="EMBL" id="OCK72950.1"/>
    </source>
</evidence>
<organism evidence="2 3">
    <name type="scientific">Lepidopterella palustris CBS 459.81</name>
    <dbReference type="NCBI Taxonomy" id="1314670"/>
    <lineage>
        <taxon>Eukaryota</taxon>
        <taxon>Fungi</taxon>
        <taxon>Dikarya</taxon>
        <taxon>Ascomycota</taxon>
        <taxon>Pezizomycotina</taxon>
        <taxon>Dothideomycetes</taxon>
        <taxon>Pleosporomycetidae</taxon>
        <taxon>Mytilinidiales</taxon>
        <taxon>Argynnaceae</taxon>
        <taxon>Lepidopterella</taxon>
    </lineage>
</organism>
<proteinExistence type="predicted"/>
<feature type="compositionally biased region" description="Polar residues" evidence="1">
    <location>
        <begin position="62"/>
        <end position="76"/>
    </location>
</feature>
<feature type="region of interest" description="Disordered" evidence="1">
    <location>
        <begin position="1"/>
        <end position="114"/>
    </location>
</feature>
<name>A0A8E2J863_9PEZI</name>
<dbReference type="EMBL" id="KV746133">
    <property type="protein sequence ID" value="OCK72950.1"/>
    <property type="molecule type" value="Genomic_DNA"/>
</dbReference>
<evidence type="ECO:0000313" key="3">
    <source>
        <dbReference type="Proteomes" id="UP000250266"/>
    </source>
</evidence>
<accession>A0A8E2J863</accession>
<sequence length="183" mass="19881">MPPAPSTSLPINPSEAEPTASQRTRFNGKKVQETFQPSSSEPTRSIQKSYIVSGTPAPPTNQPSSRAATQRSTRTVISLHPLSQSQQSQRHADEDVQDEAQGQPAVTPGGCKAKDQLKWDDTMIIVLLEAINENRTNGGKKHRARGALAAVNTVAEKPVIEPQVRSRMQYFADNYVGFTTSVA</sequence>